<proteinExistence type="predicted"/>
<reference evidence="3 4" key="1">
    <citation type="submission" date="2018-08" db="EMBL/GenBank/DDBJ databases">
        <title>A genome reference for cultivated species of the human gut microbiota.</title>
        <authorList>
            <person name="Zou Y."/>
            <person name="Xue W."/>
            <person name="Luo G."/>
        </authorList>
    </citation>
    <scope>NUCLEOTIDE SEQUENCE [LARGE SCALE GENOMIC DNA]</scope>
    <source>
        <strain evidence="3 4">AF37-2AT</strain>
    </source>
</reference>
<feature type="region of interest" description="Disordered" evidence="2">
    <location>
        <begin position="224"/>
        <end position="254"/>
    </location>
</feature>
<evidence type="ECO:0000256" key="2">
    <source>
        <dbReference type="SAM" id="MobiDB-lite"/>
    </source>
</evidence>
<organism evidence="3 4">
    <name type="scientific">Sellimonas intestinalis</name>
    <dbReference type="NCBI Taxonomy" id="1653434"/>
    <lineage>
        <taxon>Bacteria</taxon>
        <taxon>Bacillati</taxon>
        <taxon>Bacillota</taxon>
        <taxon>Clostridia</taxon>
        <taxon>Lachnospirales</taxon>
        <taxon>Lachnospiraceae</taxon>
        <taxon>Sellimonas</taxon>
    </lineage>
</organism>
<dbReference type="EMBL" id="QVLX01000007">
    <property type="protein sequence ID" value="RGE85776.1"/>
    <property type="molecule type" value="Genomic_DNA"/>
</dbReference>
<comment type="caution">
    <text evidence="3">The sequence shown here is derived from an EMBL/GenBank/DDBJ whole genome shotgun (WGS) entry which is preliminary data.</text>
</comment>
<feature type="compositionally biased region" description="Basic and acidic residues" evidence="2">
    <location>
        <begin position="231"/>
        <end position="254"/>
    </location>
</feature>
<accession>A0A3E3K0M5</accession>
<keyword evidence="1" id="KW-0175">Coiled coil</keyword>
<dbReference type="InterPro" id="IPR046656">
    <property type="entry name" value="DUF6674"/>
</dbReference>
<name>A0A3E3K0M5_9FIRM</name>
<gene>
    <name evidence="3" type="ORF">DW016_12380</name>
</gene>
<dbReference type="Pfam" id="PF20379">
    <property type="entry name" value="DUF6674"/>
    <property type="match status" value="1"/>
</dbReference>
<keyword evidence="4" id="KW-1185">Reference proteome</keyword>
<dbReference type="OrthoDB" id="1856599at2"/>
<dbReference type="Proteomes" id="UP000261080">
    <property type="component" value="Unassembled WGS sequence"/>
</dbReference>
<feature type="coiled-coil region" evidence="1">
    <location>
        <begin position="33"/>
        <end position="97"/>
    </location>
</feature>
<dbReference type="AlphaFoldDB" id="A0A3E3K0M5"/>
<evidence type="ECO:0000256" key="1">
    <source>
        <dbReference type="SAM" id="Coils"/>
    </source>
</evidence>
<protein>
    <submittedName>
        <fullName evidence="3">Uncharacterized protein</fullName>
    </submittedName>
</protein>
<sequence>MSKARQKRLSEQKEVRELLAVLKENNYSSAKDLLDAVRHVEELEKQLAGTMEQIAAMRQDLQEMQKSPLKSALQKTVHALEEKADALRSQIAALKENIISGCKQALTDFKERGTAALDDLARFFHLKQGLLSMQKATESAIQLDSQAIKKIETVSAEYHEAGRHLKNAGRALMGKEAVQEAKPMGKLAKTIAAPYKADRACHLAMRNTIQKALSGLERLEQAAQKPSILKTMREQNEKAKAEPPKEAPPKHAER</sequence>
<evidence type="ECO:0000313" key="3">
    <source>
        <dbReference type="EMBL" id="RGE85776.1"/>
    </source>
</evidence>
<dbReference type="RefSeq" id="WP_024733129.1">
    <property type="nucleotide sequence ID" value="NZ_CP094681.1"/>
</dbReference>
<evidence type="ECO:0000313" key="4">
    <source>
        <dbReference type="Proteomes" id="UP000261080"/>
    </source>
</evidence>